<reference evidence="1 2" key="1">
    <citation type="submission" date="2018-01" db="EMBL/GenBank/DDBJ databases">
        <title>Complete genome sequence of Bacteriovorax stolpii DSM12778.</title>
        <authorList>
            <person name="Tang B."/>
            <person name="Chang J."/>
        </authorList>
    </citation>
    <scope>NUCLEOTIDE SEQUENCE [LARGE SCALE GENOMIC DNA]</scope>
    <source>
        <strain evidence="1 2">DSM 12778</strain>
    </source>
</reference>
<accession>A0A2K9NP72</accession>
<evidence type="ECO:0000313" key="1">
    <source>
        <dbReference type="EMBL" id="AUN97316.1"/>
    </source>
</evidence>
<evidence type="ECO:0000313" key="2">
    <source>
        <dbReference type="Proteomes" id="UP000235584"/>
    </source>
</evidence>
<organism evidence="1 2">
    <name type="scientific">Bacteriovorax stolpii</name>
    <name type="common">Bdellovibrio stolpii</name>
    <dbReference type="NCBI Taxonomy" id="960"/>
    <lineage>
        <taxon>Bacteria</taxon>
        <taxon>Pseudomonadati</taxon>
        <taxon>Bdellovibrionota</taxon>
        <taxon>Bacteriovoracia</taxon>
        <taxon>Bacteriovoracales</taxon>
        <taxon>Bacteriovoracaceae</taxon>
        <taxon>Bacteriovorax</taxon>
    </lineage>
</organism>
<dbReference type="AlphaFoldDB" id="A0A2K9NP72"/>
<dbReference type="KEGG" id="bsto:C0V70_04150"/>
<dbReference type="InterPro" id="IPR011990">
    <property type="entry name" value="TPR-like_helical_dom_sf"/>
</dbReference>
<keyword evidence="2" id="KW-1185">Reference proteome</keyword>
<dbReference type="RefSeq" id="WP_102242611.1">
    <property type="nucleotide sequence ID" value="NZ_CP025704.1"/>
</dbReference>
<name>A0A2K9NP72_BACTC</name>
<proteinExistence type="predicted"/>
<protein>
    <submittedName>
        <fullName evidence="1">Uncharacterized protein</fullName>
    </submittedName>
</protein>
<dbReference type="SUPFAM" id="SSF48452">
    <property type="entry name" value="TPR-like"/>
    <property type="match status" value="1"/>
</dbReference>
<sequence>MNEENSISPREEELAAKIRETYNAGHGKKAVEMSIDFLKEFPESRVARYHYAVTHGDYSAEIGLSEEESKRYREIGNNGFKALIADPNFKKWPFKFQFSVRNEYYWFFELHQEQYELGIETIPQSENGHYSACVGSSMLALKSLKAGNIPLSEEWAEKSLMHFEKYEKYMPDWYNINYFSSQSLACLGRYEEALLCYKDMYRKQKAPINEAEVAEFTNRLEEFKTYRKK</sequence>
<dbReference type="EMBL" id="CP025704">
    <property type="protein sequence ID" value="AUN97316.1"/>
    <property type="molecule type" value="Genomic_DNA"/>
</dbReference>
<dbReference type="Proteomes" id="UP000235584">
    <property type="component" value="Chromosome"/>
</dbReference>
<gene>
    <name evidence="1" type="ORF">C0V70_04150</name>
</gene>